<evidence type="ECO:0000313" key="2">
    <source>
        <dbReference type="Proteomes" id="UP000287239"/>
    </source>
</evidence>
<dbReference type="OrthoDB" id="2361267at2"/>
<organism evidence="1 2">
    <name type="scientific">Vagococcus salmoninarum</name>
    <dbReference type="NCBI Taxonomy" id="2739"/>
    <lineage>
        <taxon>Bacteria</taxon>
        <taxon>Bacillati</taxon>
        <taxon>Bacillota</taxon>
        <taxon>Bacilli</taxon>
        <taxon>Lactobacillales</taxon>
        <taxon>Enterococcaceae</taxon>
        <taxon>Vagococcus</taxon>
    </lineage>
</organism>
<reference evidence="1 2" key="1">
    <citation type="submission" date="2017-05" db="EMBL/GenBank/DDBJ databases">
        <title>Vagococcus spp. assemblies.</title>
        <authorList>
            <person name="Gulvik C.A."/>
        </authorList>
    </citation>
    <scope>NUCLEOTIDE SEQUENCE [LARGE SCALE GENOMIC DNA]</scope>
    <source>
        <strain evidence="1 2">NCFB 2777</strain>
    </source>
</reference>
<accession>A0A429ZT51</accession>
<dbReference type="EMBL" id="NGJU01000005">
    <property type="protein sequence ID" value="RST96819.1"/>
    <property type="molecule type" value="Genomic_DNA"/>
</dbReference>
<dbReference type="AlphaFoldDB" id="A0A429ZT51"/>
<evidence type="ECO:0000313" key="1">
    <source>
        <dbReference type="EMBL" id="RST96819.1"/>
    </source>
</evidence>
<protein>
    <submittedName>
        <fullName evidence="1">Uncharacterized protein</fullName>
    </submittedName>
</protein>
<gene>
    <name evidence="1" type="ORF">CBF35_04400</name>
</gene>
<keyword evidence="2" id="KW-1185">Reference proteome</keyword>
<sequence>MTINEFITYLESLMTAKDAFYVKFTENEETKNMERSPAKRWNETIIERAVDKHWLEFMSHIYDQVATKVKVTTPANQGWLDFINSGEFINSLDQSIHEMEIEED</sequence>
<dbReference type="Proteomes" id="UP000287239">
    <property type="component" value="Unassembled WGS sequence"/>
</dbReference>
<name>A0A429ZT51_9ENTE</name>
<proteinExistence type="predicted"/>
<dbReference type="GeneID" id="98567600"/>
<dbReference type="RefSeq" id="WP_126778778.1">
    <property type="nucleotide sequence ID" value="NZ_CAUQJP010000072.1"/>
</dbReference>
<comment type="caution">
    <text evidence="1">The sequence shown here is derived from an EMBL/GenBank/DDBJ whole genome shotgun (WGS) entry which is preliminary data.</text>
</comment>